<dbReference type="Pfam" id="PF00155">
    <property type="entry name" value="Aminotran_1_2"/>
    <property type="match status" value="1"/>
</dbReference>
<evidence type="ECO:0000313" key="3">
    <source>
        <dbReference type="EMBL" id="RDB64036.1"/>
    </source>
</evidence>
<keyword evidence="4" id="KW-1185">Reference proteome</keyword>
<dbReference type="InterPro" id="IPR004839">
    <property type="entry name" value="Aminotransferase_I/II_large"/>
</dbReference>
<evidence type="ECO:0000313" key="4">
    <source>
        <dbReference type="Proteomes" id="UP000254000"/>
    </source>
</evidence>
<dbReference type="Proteomes" id="UP000254000">
    <property type="component" value="Unassembled WGS sequence"/>
</dbReference>
<comment type="caution">
    <text evidence="3">The sequence shown here is derived from an EMBL/GenBank/DDBJ whole genome shotgun (WGS) entry which is preliminary data.</text>
</comment>
<proteinExistence type="inferred from homology"/>
<dbReference type="InterPro" id="IPR015424">
    <property type="entry name" value="PyrdxlP-dep_Trfase"/>
</dbReference>
<dbReference type="Gene3D" id="3.40.640.10">
    <property type="entry name" value="Type I PLP-dependent aspartate aminotransferase-like (Major domain)"/>
    <property type="match status" value="1"/>
</dbReference>
<dbReference type="GO" id="GO:0030170">
    <property type="term" value="F:pyridoxal phosphate binding"/>
    <property type="evidence" value="ECO:0007669"/>
    <property type="project" value="InterPro"/>
</dbReference>
<dbReference type="CDD" id="cd00609">
    <property type="entry name" value="AAT_like"/>
    <property type="match status" value="1"/>
</dbReference>
<dbReference type="RefSeq" id="WP_114569076.1">
    <property type="nucleotide sequence ID" value="NZ_CABMMS010000006.1"/>
</dbReference>
<dbReference type="SUPFAM" id="SSF53383">
    <property type="entry name" value="PLP-dependent transferases"/>
    <property type="match status" value="1"/>
</dbReference>
<evidence type="ECO:0000259" key="2">
    <source>
        <dbReference type="Pfam" id="PF00155"/>
    </source>
</evidence>
<dbReference type="AlphaFoldDB" id="A0A369M0M8"/>
<reference evidence="3 4" key="1">
    <citation type="journal article" date="2018" name="Elife">
        <title>Discovery and characterization of a prevalent human gut bacterial enzyme sufficient for the inactivation of a family of plant toxins.</title>
        <authorList>
            <person name="Koppel N."/>
            <person name="Bisanz J.E."/>
            <person name="Pandelia M.E."/>
            <person name="Turnbaugh P.J."/>
            <person name="Balskus E.P."/>
        </authorList>
    </citation>
    <scope>NUCLEOTIDE SEQUENCE [LARGE SCALE GENOMIC DNA]</scope>
    <source>
        <strain evidence="3 4">3C</strain>
    </source>
</reference>
<comment type="cofactor">
    <cofactor evidence="1">
        <name>pyridoxal 5'-phosphate</name>
        <dbReference type="ChEBI" id="CHEBI:597326"/>
    </cofactor>
</comment>
<dbReference type="InterPro" id="IPR015422">
    <property type="entry name" value="PyrdxlP-dep_Trfase_small"/>
</dbReference>
<evidence type="ECO:0000256" key="1">
    <source>
        <dbReference type="RuleBase" id="RU000481"/>
    </source>
</evidence>
<keyword evidence="1" id="KW-0808">Transferase</keyword>
<dbReference type="GeneID" id="78360000"/>
<name>A0A369M0M8_9ACTN</name>
<dbReference type="PANTHER" id="PTHR43510:SF1">
    <property type="entry name" value="AMINOTRANSFERASE FUNCTION, HYPOTHETICAL (EUROFUNG)"/>
    <property type="match status" value="1"/>
</dbReference>
<sequence length="392" mass="42670">MDIAPFGVEDWLNVHEKSATYDIAQSTIASMTLDELVALGAPRGLVADAAEAAFPQDARAGAAQMGFFARLGAEKMNYGWIEGSPAFKRAAAALYGRVEPEAVLQTNGATGANLLAVLALVSRGDHVVAEYPSYQQLYDIPRALGAEVDLWRIYEDRGWYPDLGELERLVRPDTRLICLNNANNPTGTFLDRAFMEQVADIARSVGAFVLVDEVYLPLVGTEDFASIADIYERGVATNSLSKTYSVPGARIGWTASSPQIAEMLRPYRDYTMICCGVVNDALAVHVLEHRDAVLARNRPLVMGNLAIAQAWIDDEPRVSWVAPQGVSTSCIKLDIPEDDEAFCLRLLEDEGVLLVPGSRFDLPGHARLGYCAPEPVLRAGLAGLGRALRRFD</sequence>
<dbReference type="InterPro" id="IPR004838">
    <property type="entry name" value="NHTrfase_class1_PyrdxlP-BS"/>
</dbReference>
<dbReference type="OrthoDB" id="9763453at2"/>
<keyword evidence="1 3" id="KW-0032">Aminotransferase</keyword>
<dbReference type="InterPro" id="IPR015421">
    <property type="entry name" value="PyrdxlP-dep_Trfase_major"/>
</dbReference>
<dbReference type="Gene3D" id="3.90.1150.10">
    <property type="entry name" value="Aspartate Aminotransferase, domain 1"/>
    <property type="match status" value="1"/>
</dbReference>
<dbReference type="EC" id="2.6.1.-" evidence="1"/>
<dbReference type="PROSITE" id="PS00105">
    <property type="entry name" value="AA_TRANSFER_CLASS_1"/>
    <property type="match status" value="1"/>
</dbReference>
<dbReference type="GO" id="GO:0008483">
    <property type="term" value="F:transaminase activity"/>
    <property type="evidence" value="ECO:0007669"/>
    <property type="project" value="UniProtKB-KW"/>
</dbReference>
<dbReference type="PANTHER" id="PTHR43510">
    <property type="entry name" value="AMINOTRANSFERASE FUNCTION, HYPOTHETICAL (EUROFUNG)"/>
    <property type="match status" value="1"/>
</dbReference>
<feature type="domain" description="Aminotransferase class I/classII large" evidence="2">
    <location>
        <begin position="64"/>
        <end position="372"/>
    </location>
</feature>
<accession>A0A369M0M8</accession>
<protein>
    <recommendedName>
        <fullName evidence="1">Aminotransferase</fullName>
        <ecNumber evidence="1">2.6.1.-</ecNumber>
    </recommendedName>
</protein>
<dbReference type="EMBL" id="PPTS01000006">
    <property type="protein sequence ID" value="RDB64036.1"/>
    <property type="molecule type" value="Genomic_DNA"/>
</dbReference>
<organism evidence="3 4">
    <name type="scientific">Gordonibacter pamelaeae</name>
    <dbReference type="NCBI Taxonomy" id="471189"/>
    <lineage>
        <taxon>Bacteria</taxon>
        <taxon>Bacillati</taxon>
        <taxon>Actinomycetota</taxon>
        <taxon>Coriobacteriia</taxon>
        <taxon>Eggerthellales</taxon>
        <taxon>Eggerthellaceae</taxon>
        <taxon>Gordonibacter</taxon>
    </lineage>
</organism>
<gene>
    <name evidence="3" type="ORF">C1877_09885</name>
</gene>
<dbReference type="NCBIfam" id="NF005593">
    <property type="entry name" value="PRK07324.1"/>
    <property type="match status" value="1"/>
</dbReference>
<comment type="similarity">
    <text evidence="1">Belongs to the class-I pyridoxal-phosphate-dependent aminotransferase family.</text>
</comment>